<dbReference type="Proteomes" id="UP000324222">
    <property type="component" value="Unassembled WGS sequence"/>
</dbReference>
<comment type="caution">
    <text evidence="2">The sequence shown here is derived from an EMBL/GenBank/DDBJ whole genome shotgun (WGS) entry which is preliminary data.</text>
</comment>
<keyword evidence="3" id="KW-1185">Reference proteome</keyword>
<name>A0A5B7JVC0_PORTR</name>
<feature type="compositionally biased region" description="Pro residues" evidence="1">
    <location>
        <begin position="1"/>
        <end position="14"/>
    </location>
</feature>
<organism evidence="2 3">
    <name type="scientific">Portunus trituberculatus</name>
    <name type="common">Swimming crab</name>
    <name type="synonym">Neptunus trituberculatus</name>
    <dbReference type="NCBI Taxonomy" id="210409"/>
    <lineage>
        <taxon>Eukaryota</taxon>
        <taxon>Metazoa</taxon>
        <taxon>Ecdysozoa</taxon>
        <taxon>Arthropoda</taxon>
        <taxon>Crustacea</taxon>
        <taxon>Multicrustacea</taxon>
        <taxon>Malacostraca</taxon>
        <taxon>Eumalacostraca</taxon>
        <taxon>Eucarida</taxon>
        <taxon>Decapoda</taxon>
        <taxon>Pleocyemata</taxon>
        <taxon>Brachyura</taxon>
        <taxon>Eubrachyura</taxon>
        <taxon>Portunoidea</taxon>
        <taxon>Portunidae</taxon>
        <taxon>Portuninae</taxon>
        <taxon>Portunus</taxon>
    </lineage>
</organism>
<proteinExistence type="predicted"/>
<evidence type="ECO:0000313" key="3">
    <source>
        <dbReference type="Proteomes" id="UP000324222"/>
    </source>
</evidence>
<protein>
    <submittedName>
        <fullName evidence="2">Uncharacterized protein</fullName>
    </submittedName>
</protein>
<reference evidence="2 3" key="1">
    <citation type="submission" date="2019-05" db="EMBL/GenBank/DDBJ databases">
        <title>Another draft genome of Portunus trituberculatus and its Hox gene families provides insights of decapod evolution.</title>
        <authorList>
            <person name="Jeong J.-H."/>
            <person name="Song I."/>
            <person name="Kim S."/>
            <person name="Choi T."/>
            <person name="Kim D."/>
            <person name="Ryu S."/>
            <person name="Kim W."/>
        </authorList>
    </citation>
    <scope>NUCLEOTIDE SEQUENCE [LARGE SCALE GENOMIC DNA]</scope>
    <source>
        <tissue evidence="2">Muscle</tissue>
    </source>
</reference>
<evidence type="ECO:0000256" key="1">
    <source>
        <dbReference type="SAM" id="MobiDB-lite"/>
    </source>
</evidence>
<feature type="region of interest" description="Disordered" evidence="1">
    <location>
        <begin position="1"/>
        <end position="28"/>
    </location>
</feature>
<dbReference type="EMBL" id="VSRR010108599">
    <property type="protein sequence ID" value="MPC97097.1"/>
    <property type="molecule type" value="Genomic_DNA"/>
</dbReference>
<gene>
    <name evidence="2" type="ORF">E2C01_092389</name>
</gene>
<accession>A0A5B7JVC0</accession>
<dbReference type="AlphaFoldDB" id="A0A5B7JVC0"/>
<evidence type="ECO:0000313" key="2">
    <source>
        <dbReference type="EMBL" id="MPC97097.1"/>
    </source>
</evidence>
<sequence length="61" mass="6116">MVEVPTRPPAPPPSIQAGTSPSSPVAGGSWVHLARHTLGFNAHSGFTFGKATPLTLGGPAV</sequence>